<dbReference type="Proteomes" id="UP001500420">
    <property type="component" value="Unassembled WGS sequence"/>
</dbReference>
<dbReference type="SUPFAM" id="SSF51905">
    <property type="entry name" value="FAD/NAD(P)-binding domain"/>
    <property type="match status" value="1"/>
</dbReference>
<evidence type="ECO:0000256" key="6">
    <source>
        <dbReference type="RuleBase" id="RU361217"/>
    </source>
</evidence>
<dbReference type="SUPFAM" id="SSF54373">
    <property type="entry name" value="FAD-linked reductases, C-terminal domain"/>
    <property type="match status" value="1"/>
</dbReference>
<dbReference type="GO" id="GO:0009331">
    <property type="term" value="C:glycerol-3-phosphate dehydrogenase (FAD) complex"/>
    <property type="evidence" value="ECO:0007669"/>
    <property type="project" value="UniProtKB-UniRule"/>
</dbReference>
<dbReference type="GO" id="GO:0006072">
    <property type="term" value="P:glycerol-3-phosphate metabolic process"/>
    <property type="evidence" value="ECO:0007669"/>
    <property type="project" value="UniProtKB-UniRule"/>
</dbReference>
<gene>
    <name evidence="8" type="ORF">GCM10009020_10300</name>
</gene>
<comment type="caution">
    <text evidence="8">The sequence shown here is derived from an EMBL/GenBank/DDBJ whole genome shotgun (WGS) entry which is preliminary data.</text>
</comment>
<evidence type="ECO:0000256" key="5">
    <source>
        <dbReference type="ARBA" id="ARBA00023002"/>
    </source>
</evidence>
<organism evidence="8 9">
    <name type="scientific">Natronoarchaeum mannanilyticum</name>
    <dbReference type="NCBI Taxonomy" id="926360"/>
    <lineage>
        <taxon>Archaea</taxon>
        <taxon>Methanobacteriati</taxon>
        <taxon>Methanobacteriota</taxon>
        <taxon>Stenosarchaea group</taxon>
        <taxon>Halobacteria</taxon>
        <taxon>Halobacteriales</taxon>
        <taxon>Natronoarchaeaceae</taxon>
    </lineage>
</organism>
<dbReference type="InterPro" id="IPR000447">
    <property type="entry name" value="G3P_DH_FAD-dep"/>
</dbReference>
<dbReference type="Gene3D" id="3.50.50.60">
    <property type="entry name" value="FAD/NAD(P)-binding domain"/>
    <property type="match status" value="3"/>
</dbReference>
<dbReference type="Pfam" id="PF01266">
    <property type="entry name" value="DAO"/>
    <property type="match status" value="1"/>
</dbReference>
<comment type="cofactor">
    <cofactor evidence="1 6">
        <name>FAD</name>
        <dbReference type="ChEBI" id="CHEBI:57692"/>
    </cofactor>
</comment>
<evidence type="ECO:0000259" key="7">
    <source>
        <dbReference type="Pfam" id="PF01266"/>
    </source>
</evidence>
<comment type="catalytic activity">
    <reaction evidence="6">
        <text>a quinone + sn-glycerol 3-phosphate = dihydroxyacetone phosphate + a quinol</text>
        <dbReference type="Rhea" id="RHEA:18977"/>
        <dbReference type="ChEBI" id="CHEBI:24646"/>
        <dbReference type="ChEBI" id="CHEBI:57597"/>
        <dbReference type="ChEBI" id="CHEBI:57642"/>
        <dbReference type="ChEBI" id="CHEBI:132124"/>
        <dbReference type="EC" id="1.1.5.3"/>
    </reaction>
</comment>
<protein>
    <recommendedName>
        <fullName evidence="6">Glycerol-3-phosphate dehydrogenase</fullName>
        <ecNumber evidence="6">1.1.5.3</ecNumber>
    </recommendedName>
</protein>
<evidence type="ECO:0000256" key="3">
    <source>
        <dbReference type="ARBA" id="ARBA00022630"/>
    </source>
</evidence>
<keyword evidence="4" id="KW-0274">FAD</keyword>
<dbReference type="EC" id="1.1.5.3" evidence="6"/>
<reference evidence="8 9" key="1">
    <citation type="journal article" date="2019" name="Int. J. Syst. Evol. Microbiol.">
        <title>The Global Catalogue of Microorganisms (GCM) 10K type strain sequencing project: providing services to taxonomists for standard genome sequencing and annotation.</title>
        <authorList>
            <consortium name="The Broad Institute Genomics Platform"/>
            <consortium name="The Broad Institute Genome Sequencing Center for Infectious Disease"/>
            <person name="Wu L."/>
            <person name="Ma J."/>
        </authorList>
    </citation>
    <scope>NUCLEOTIDE SEQUENCE [LARGE SCALE GENOMIC DNA]</scope>
    <source>
        <strain evidence="8 9">JCM 16328</strain>
    </source>
</reference>
<keyword evidence="5 6" id="KW-0560">Oxidoreductase</keyword>
<dbReference type="PRINTS" id="PR01001">
    <property type="entry name" value="FADG3PDH"/>
</dbReference>
<dbReference type="PROSITE" id="PS00977">
    <property type="entry name" value="FAD_G3PDH_1"/>
    <property type="match status" value="1"/>
</dbReference>
<accession>A0AAV3T9E2</accession>
<proteinExistence type="inferred from homology"/>
<name>A0AAV3T9E2_9EURY</name>
<evidence type="ECO:0000313" key="9">
    <source>
        <dbReference type="Proteomes" id="UP001500420"/>
    </source>
</evidence>
<sequence length="424" mass="44880">MDRTDVLIVGGGGTGTGIARDLAMRGVDVTLVDRGGLGSGTTGRSHGLLHSGARYAEADATGARECIAENEILREIAGRCIDDSGGLFVQLSEDDPDYFDEKRDACREHGIPAEELTPEEARETVPDLADDVERALSVPDGVIYPSRLVAATAAGAREHGATVLPDAPVIDLLVEDSEGRRPSNQSSGQRPRDEAVVGAELDHEVGEIRADHVVNATGAWADQLGSMAGVDLDMKPTRGVMVGVDYPGLGPVVNRCRPPSDGDIVVPHENEAVLGTTSVAVDDPDDYEQADWEIEQTIEECAAMLPPVADASRTRTYWGVRPLYGPEEAELEGERGISRGFFVVDHADRDGVDGFTSVVGGKLTTHRLMAEAAADHVADVLGVDAPCRTAEETLPGHRDPERLDALVEEFDAGGPADADVIGGR</sequence>
<evidence type="ECO:0000256" key="4">
    <source>
        <dbReference type="ARBA" id="ARBA00022827"/>
    </source>
</evidence>
<keyword evidence="3 6" id="KW-0285">Flavoprotein</keyword>
<dbReference type="AlphaFoldDB" id="A0AAV3T9E2"/>
<keyword evidence="9" id="KW-1185">Reference proteome</keyword>
<dbReference type="InterPro" id="IPR036188">
    <property type="entry name" value="FAD/NAD-bd_sf"/>
</dbReference>
<evidence type="ECO:0000313" key="8">
    <source>
        <dbReference type="EMBL" id="GAA0666866.1"/>
    </source>
</evidence>
<dbReference type="InterPro" id="IPR006076">
    <property type="entry name" value="FAD-dep_OxRdtase"/>
</dbReference>
<dbReference type="RefSeq" id="WP_343772830.1">
    <property type="nucleotide sequence ID" value="NZ_BAAADV010000001.1"/>
</dbReference>
<dbReference type="EMBL" id="BAAADV010000001">
    <property type="protein sequence ID" value="GAA0666866.1"/>
    <property type="molecule type" value="Genomic_DNA"/>
</dbReference>
<dbReference type="GO" id="GO:0004368">
    <property type="term" value="F:glycerol-3-phosphate dehydrogenase (quinone) activity"/>
    <property type="evidence" value="ECO:0007669"/>
    <property type="project" value="UniProtKB-EC"/>
</dbReference>
<feature type="domain" description="FAD dependent oxidoreductase" evidence="7">
    <location>
        <begin position="5"/>
        <end position="366"/>
    </location>
</feature>
<dbReference type="PANTHER" id="PTHR11985:SF15">
    <property type="entry name" value="GLYCEROL-3-PHOSPHATE DEHYDROGENASE, MITOCHONDRIAL"/>
    <property type="match status" value="1"/>
</dbReference>
<comment type="similarity">
    <text evidence="2 6">Belongs to the FAD-dependent glycerol-3-phosphate dehydrogenase family.</text>
</comment>
<evidence type="ECO:0000256" key="2">
    <source>
        <dbReference type="ARBA" id="ARBA00007330"/>
    </source>
</evidence>
<dbReference type="PANTHER" id="PTHR11985">
    <property type="entry name" value="GLYCEROL-3-PHOSPHATE DEHYDROGENASE"/>
    <property type="match status" value="1"/>
</dbReference>
<evidence type="ECO:0000256" key="1">
    <source>
        <dbReference type="ARBA" id="ARBA00001974"/>
    </source>
</evidence>